<name>A0A068NT00_FIMGI</name>
<keyword evidence="3" id="KW-1185">Reference proteome</keyword>
<dbReference type="SUPFAM" id="SSF54427">
    <property type="entry name" value="NTF2-like"/>
    <property type="match status" value="1"/>
</dbReference>
<reference evidence="2 3" key="1">
    <citation type="journal article" date="2014" name="PLoS ONE">
        <title>The first complete genome sequence of the class fimbriimonadia in the phylum armatimonadetes.</title>
        <authorList>
            <person name="Hu Z.Y."/>
            <person name="Wang Y.Z."/>
            <person name="Im W.T."/>
            <person name="Wang S.Y."/>
            <person name="Zhao G.P."/>
            <person name="Zheng H.J."/>
            <person name="Quan Z.X."/>
        </authorList>
    </citation>
    <scope>NUCLEOTIDE SEQUENCE [LARGE SCALE GENOMIC DNA]</scope>
    <source>
        <strain evidence="2">Gsoil 348</strain>
    </source>
</reference>
<dbReference type="Proteomes" id="UP000027982">
    <property type="component" value="Chromosome"/>
</dbReference>
<dbReference type="AlphaFoldDB" id="A0A068NT00"/>
<organism evidence="2 3">
    <name type="scientific">Fimbriimonas ginsengisoli Gsoil 348</name>
    <dbReference type="NCBI Taxonomy" id="661478"/>
    <lineage>
        <taxon>Bacteria</taxon>
        <taxon>Bacillati</taxon>
        <taxon>Armatimonadota</taxon>
        <taxon>Fimbriimonadia</taxon>
        <taxon>Fimbriimonadales</taxon>
        <taxon>Fimbriimonadaceae</taxon>
        <taxon>Fimbriimonas</taxon>
    </lineage>
</organism>
<dbReference type="OrthoDB" id="582586at2"/>
<dbReference type="eggNOG" id="ENOG5032YQ5">
    <property type="taxonomic scope" value="Bacteria"/>
</dbReference>
<proteinExistence type="predicted"/>
<dbReference type="EMBL" id="CP007139">
    <property type="protein sequence ID" value="AIE85900.1"/>
    <property type="molecule type" value="Genomic_DNA"/>
</dbReference>
<dbReference type="STRING" id="661478.OP10G_2532"/>
<dbReference type="Pfam" id="PF14534">
    <property type="entry name" value="DUF4440"/>
    <property type="match status" value="1"/>
</dbReference>
<dbReference type="KEGG" id="fgi:OP10G_2532"/>
<dbReference type="RefSeq" id="WP_025225542.1">
    <property type="nucleotide sequence ID" value="NZ_CP007139.1"/>
</dbReference>
<accession>A0A068NT00</accession>
<evidence type="ECO:0000313" key="2">
    <source>
        <dbReference type="EMBL" id="AIE85900.1"/>
    </source>
</evidence>
<dbReference type="HOGENOM" id="CLU_147392_0_0_0"/>
<gene>
    <name evidence="2" type="ORF">OP10G_2532</name>
</gene>
<dbReference type="InterPro" id="IPR032710">
    <property type="entry name" value="NTF2-like_dom_sf"/>
</dbReference>
<sequence>MKSNKDAILALERGFWEKSDDSKYFRENMTDDALNVIEPMGFVEKAQAVEMSAKSKPWTKVSMKDVHVQELTDDCVSVAYHGEGYQGDAKEPYRATVSSVYVHRDGNWKLALTSHQPWKPDEK</sequence>
<feature type="domain" description="DUF4440" evidence="1">
    <location>
        <begin position="10"/>
        <end position="110"/>
    </location>
</feature>
<evidence type="ECO:0000259" key="1">
    <source>
        <dbReference type="Pfam" id="PF14534"/>
    </source>
</evidence>
<dbReference type="Gene3D" id="3.10.450.50">
    <property type="match status" value="1"/>
</dbReference>
<dbReference type="InterPro" id="IPR027843">
    <property type="entry name" value="DUF4440"/>
</dbReference>
<evidence type="ECO:0000313" key="3">
    <source>
        <dbReference type="Proteomes" id="UP000027982"/>
    </source>
</evidence>
<protein>
    <recommendedName>
        <fullName evidence="1">DUF4440 domain-containing protein</fullName>
    </recommendedName>
</protein>